<dbReference type="InterPro" id="IPR000421">
    <property type="entry name" value="FA58C"/>
</dbReference>
<sequence>MSYVRSNVIGVLTKLRSPTPWVMLGLTLVSFLQRPGRTTFDTKLDLAVDPIAFLGRALHLWNPEATGGELQNQAYGYLFPMGPYFALNQLLGIPPWIAQRLWCALLLCLAFYGVLAIARTLKIGTQPAQYTGAVAYALAPRMLTEIGPLSAEMLAPAMLPWVLLPLVKADRIGSPRRAAGLSGLAVLCIGGINGAVVILVLVLPALWLLTREWTKQHVKLVLWWAGSVTAAVLWWFLPLMLLGQYSLPFVDYVESATNTTSPMSLFQAMRGTNQWVAYVVQGSPWWPSGFMLIDHPILMLATGLVAAVGLLGLVRRGLPERRFITIGVITTVTFLTIGYVGSLDSPLSETVRALLDGPLAPLRNVHKFEPGLRLPLMLAFMHAVSRLGEARALGRARLISGMALVLVMAAPAWLFTLRPGPGWSDVPDYWRQAMTWLGENDPQTRTLLVPGTGFGEYTWGKTVDEPAQALARSPWALRSQIPLGSEGNTRIMDAVEDALADGRGSPGLADFLARSGHRFLLLRNDIDRGATGAPPVTMMRDALARSPGIERIITFGPDLQARDQPGVASVDMDAPPGKAIEIYEVKRPVALAVATNLTDVATVSGGPESLLQLLESGVLQRDRPTVLAGDSTTPTGQDWMVTDGLRHRERNVGRARDNLSQTLAADEKPRQDRPATDILPFHGLEHQTVAAYRGIRGVTASTSAGYADSIRPSDPSSMPFAAIDGDPYSAWQSSTISGPAGQWLEVELDTPRVVDQVEMRIVDDERVGWPVARIRVTTDSGSRDHDVTRGGNPQKFSVAPGLTSKVRVTVLSVAADRDTGGVGIAELTVPGVTAQRALQVPTDVAPNPGQRTSFVFTRGPQPRYACAAMEREQRCDSSLTRLGEEPDGIHRLFRTREAGNYRLEGTVLPAAGGRIPIPAAANGSTQLAGDPAAAALAAVDGNAGTTWIADYTDETPTLQLAWQGARNVTGLKLTTSQTSGASRPSEVVVRTPSGNRTAQVFSDGSVTFQPVTTDRLDIQITRTEGPPDRVPGPAGISEVKVTGAEGVFRPIPQDTKFTVPCGSGPAVTVDGTTYQTTVSGTLSDIVNHRPLALGTCRDLAEGIDLEAREHELRTDRSESFVVQDIRVLPNTPPAAAPRQRPVNVVEWDVAQRELRVGAGESAVISIPENANDGWVAKVDGTPLARTRVDGWQQAWVLPAGAEATVSLQFEPDIPYRQRLLVGAVAAGLLLLITVLPARRRRISTAPGGKQWVAVTLVVLLAALGGILAVVLLIASLLVQAVFRRKFLVSAVLALGGMTVATVVSMIGRLQGEGQAWAYGPVAQAAILVSLATVVSACIDWFDPRPELDEGTETGQSGGRHHSPRDDLGQRPVPPPQHQRDLRGNGQPRQQGRPPIRTGDPGVQQELHQRQQRPDQREGPHGNAAGRIRRSPDQRDNRWP</sequence>
<dbReference type="Pfam" id="PF24607">
    <property type="entry name" value="CBM_AftD"/>
    <property type="match status" value="2"/>
</dbReference>
<dbReference type="Pfam" id="PF11847">
    <property type="entry name" value="GT-C_AftD"/>
    <property type="match status" value="1"/>
</dbReference>
<evidence type="ECO:0000256" key="1">
    <source>
        <dbReference type="SAM" id="MobiDB-lite"/>
    </source>
</evidence>
<feature type="domain" description="F5/8 type C" evidence="3">
    <location>
        <begin position="688"/>
        <end position="759"/>
    </location>
</feature>
<dbReference type="PROSITE" id="PS50022">
    <property type="entry name" value="FA58C_3"/>
    <property type="match status" value="1"/>
</dbReference>
<dbReference type="InterPro" id="IPR021798">
    <property type="entry name" value="AftD_N"/>
</dbReference>
<feature type="transmembrane region" description="Helical" evidence="2">
    <location>
        <begin position="1286"/>
        <end position="1309"/>
    </location>
</feature>
<dbReference type="InterPro" id="IPR008979">
    <property type="entry name" value="Galactose-bd-like_sf"/>
</dbReference>
<accession>A0A1Y5XY22</accession>
<dbReference type="InterPro" id="IPR056997">
    <property type="entry name" value="CBM_AftD"/>
</dbReference>
<organism evidence="4 5">
    <name type="scientific">Kibdelosporangium aridum</name>
    <dbReference type="NCBI Taxonomy" id="2030"/>
    <lineage>
        <taxon>Bacteria</taxon>
        <taxon>Bacillati</taxon>
        <taxon>Actinomycetota</taxon>
        <taxon>Actinomycetes</taxon>
        <taxon>Pseudonocardiales</taxon>
        <taxon>Pseudonocardiaceae</taxon>
        <taxon>Kibdelosporangium</taxon>
    </lineage>
</organism>
<feature type="transmembrane region" description="Helical" evidence="2">
    <location>
        <begin position="184"/>
        <end position="209"/>
    </location>
</feature>
<dbReference type="Proteomes" id="UP000192674">
    <property type="component" value="Unassembled WGS sequence"/>
</dbReference>
<feature type="compositionally biased region" description="Basic and acidic residues" evidence="1">
    <location>
        <begin position="1406"/>
        <end position="1419"/>
    </location>
</feature>
<protein>
    <submittedName>
        <fullName evidence="4">Arabinofuranan 3-O-arabinosyltransferase</fullName>
    </submittedName>
</protein>
<proteinExistence type="predicted"/>
<feature type="transmembrane region" description="Helical" evidence="2">
    <location>
        <begin position="1250"/>
        <end position="1274"/>
    </location>
</feature>
<reference evidence="4 5" key="1">
    <citation type="submission" date="2017-04" db="EMBL/GenBank/DDBJ databases">
        <authorList>
            <person name="Afonso C.L."/>
            <person name="Miller P.J."/>
            <person name="Scott M.A."/>
            <person name="Spackman E."/>
            <person name="Goraichik I."/>
            <person name="Dimitrov K.M."/>
            <person name="Suarez D.L."/>
            <person name="Swayne D.E."/>
        </authorList>
    </citation>
    <scope>NUCLEOTIDE SEQUENCE [LARGE SCALE GENOMIC DNA]</scope>
    <source>
        <strain evidence="4 5">DSM 43828</strain>
    </source>
</reference>
<feature type="transmembrane region" description="Helical" evidence="2">
    <location>
        <begin position="1321"/>
        <end position="1341"/>
    </location>
</feature>
<evidence type="ECO:0000259" key="3">
    <source>
        <dbReference type="PROSITE" id="PS50022"/>
    </source>
</evidence>
<gene>
    <name evidence="4" type="ORF">SAMN05661093_06944</name>
</gene>
<evidence type="ECO:0000256" key="2">
    <source>
        <dbReference type="SAM" id="Phobius"/>
    </source>
</evidence>
<feature type="transmembrane region" description="Helical" evidence="2">
    <location>
        <begin position="323"/>
        <end position="341"/>
    </location>
</feature>
<keyword evidence="2" id="KW-0812">Transmembrane</keyword>
<feature type="transmembrane region" description="Helical" evidence="2">
    <location>
        <begin position="221"/>
        <end position="242"/>
    </location>
</feature>
<feature type="compositionally biased region" description="Basic and acidic residues" evidence="1">
    <location>
        <begin position="1429"/>
        <end position="1439"/>
    </location>
</feature>
<dbReference type="SUPFAM" id="SSF49785">
    <property type="entry name" value="Galactose-binding domain-like"/>
    <property type="match status" value="2"/>
</dbReference>
<evidence type="ECO:0000313" key="5">
    <source>
        <dbReference type="Proteomes" id="UP000192674"/>
    </source>
</evidence>
<feature type="transmembrane region" description="Helical" evidence="2">
    <location>
        <begin position="1219"/>
        <end position="1238"/>
    </location>
</feature>
<feature type="transmembrane region" description="Helical" evidence="2">
    <location>
        <begin position="295"/>
        <end position="314"/>
    </location>
</feature>
<dbReference type="EMBL" id="FWXV01000007">
    <property type="protein sequence ID" value="SMD21661.1"/>
    <property type="molecule type" value="Genomic_DNA"/>
</dbReference>
<name>A0A1Y5XY22_KIBAR</name>
<dbReference type="GO" id="GO:0016740">
    <property type="term" value="F:transferase activity"/>
    <property type="evidence" value="ECO:0007669"/>
    <property type="project" value="UniProtKB-KW"/>
</dbReference>
<dbReference type="OrthoDB" id="5242711at2"/>
<feature type="region of interest" description="Disordered" evidence="1">
    <location>
        <begin position="1346"/>
        <end position="1439"/>
    </location>
</feature>
<keyword evidence="5" id="KW-1185">Reference proteome</keyword>
<keyword evidence="2" id="KW-1133">Transmembrane helix</keyword>
<keyword evidence="2" id="KW-0472">Membrane</keyword>
<evidence type="ECO:0000313" key="4">
    <source>
        <dbReference type="EMBL" id="SMD21661.1"/>
    </source>
</evidence>
<feature type="transmembrane region" description="Helical" evidence="2">
    <location>
        <begin position="97"/>
        <end position="118"/>
    </location>
</feature>
<dbReference type="Gene3D" id="2.60.120.260">
    <property type="entry name" value="Galactose-binding domain-like"/>
    <property type="match status" value="2"/>
</dbReference>
<keyword evidence="4" id="KW-0808">Transferase</keyword>